<dbReference type="OrthoDB" id="826619at2"/>
<name>A0A4Q1K277_9FLAO</name>
<comment type="caution">
    <text evidence="1">The sequence shown here is derived from an EMBL/GenBank/DDBJ whole genome shotgun (WGS) entry which is preliminary data.</text>
</comment>
<proteinExistence type="predicted"/>
<dbReference type="EMBL" id="SBKO01000002">
    <property type="protein sequence ID" value="RXR19120.1"/>
    <property type="molecule type" value="Genomic_DNA"/>
</dbReference>
<dbReference type="Proteomes" id="UP000290283">
    <property type="component" value="Unassembled WGS sequence"/>
</dbReference>
<evidence type="ECO:0000313" key="2">
    <source>
        <dbReference type="Proteomes" id="UP000290283"/>
    </source>
</evidence>
<dbReference type="Pfam" id="PF07610">
    <property type="entry name" value="DUF1573"/>
    <property type="match status" value="1"/>
</dbReference>
<protein>
    <submittedName>
        <fullName evidence="1">DUF1573 domain-containing protein</fullName>
    </submittedName>
</protein>
<evidence type="ECO:0000313" key="1">
    <source>
        <dbReference type="EMBL" id="RXR19120.1"/>
    </source>
</evidence>
<dbReference type="PANTHER" id="PTHR37833:SF1">
    <property type="entry name" value="SIGNAL PEPTIDE PROTEIN"/>
    <property type="match status" value="1"/>
</dbReference>
<dbReference type="Gene3D" id="2.60.40.10">
    <property type="entry name" value="Immunoglobulins"/>
    <property type="match status" value="1"/>
</dbReference>
<organism evidence="1 2">
    <name type="scientific">Flavobacterium amnicola</name>
    <dbReference type="NCBI Taxonomy" id="2506422"/>
    <lineage>
        <taxon>Bacteria</taxon>
        <taxon>Pseudomonadati</taxon>
        <taxon>Bacteroidota</taxon>
        <taxon>Flavobacteriia</taxon>
        <taxon>Flavobacteriales</taxon>
        <taxon>Flavobacteriaceae</taxon>
        <taxon>Flavobacterium</taxon>
    </lineage>
</organism>
<reference evidence="2" key="1">
    <citation type="submission" date="2019-01" db="EMBL/GenBank/DDBJ databases">
        <title>Cytophagaceae bacterium strain CAR-16.</title>
        <authorList>
            <person name="Chen W.-M."/>
        </authorList>
    </citation>
    <scope>NUCLEOTIDE SEQUENCE [LARGE SCALE GENOMIC DNA]</scope>
    <source>
        <strain evidence="2">LLJ-11</strain>
    </source>
</reference>
<dbReference type="RefSeq" id="WP_129435578.1">
    <property type="nucleotide sequence ID" value="NZ_SBKO01000002.1"/>
</dbReference>
<gene>
    <name evidence="1" type="ORF">EQG63_06655</name>
</gene>
<dbReference type="PROSITE" id="PS51257">
    <property type="entry name" value="PROKAR_LIPOPROTEIN"/>
    <property type="match status" value="1"/>
</dbReference>
<keyword evidence="2" id="KW-1185">Reference proteome</keyword>
<dbReference type="InterPro" id="IPR013783">
    <property type="entry name" value="Ig-like_fold"/>
</dbReference>
<accession>A0A4Q1K277</accession>
<sequence>MIKNSIKMIALVAILASTSCKNKEEFASIVIDENNKVIPQNLSSDTFGMQESLEQQNKNKIKNYPILEIVGGEIFDFGTIKEGEIVNHVFKVKNTGKTDLVIMNAQASCGCTIPDWTKRPILPGEVGEIKFSFNSTNKPGEQKKSITLSTNTEEGHEVLKFKAFVTPKTK</sequence>
<dbReference type="InterPro" id="IPR011467">
    <property type="entry name" value="DUF1573"/>
</dbReference>
<dbReference type="PANTHER" id="PTHR37833">
    <property type="entry name" value="LIPOPROTEIN-RELATED"/>
    <property type="match status" value="1"/>
</dbReference>
<dbReference type="AlphaFoldDB" id="A0A4Q1K277"/>